<gene>
    <name evidence="2" type="ORF">ABB55_23195</name>
</gene>
<dbReference type="InterPro" id="IPR029057">
    <property type="entry name" value="PRTase-like"/>
</dbReference>
<dbReference type="InterPro" id="IPR000836">
    <property type="entry name" value="PRTase_dom"/>
</dbReference>
<protein>
    <recommendedName>
        <fullName evidence="1">Phosphoribosyltransferase domain-containing protein</fullName>
    </recommendedName>
</protein>
<reference evidence="2 3" key="2">
    <citation type="submission" date="2015-10" db="EMBL/GenBank/DDBJ databases">
        <title>Draft Genome Sequence of Prosthecomicrobium hirschii ATCC 27832.</title>
        <authorList>
            <person name="Daniel J."/>
            <person name="Givan S.A."/>
            <person name="Brun Y.V."/>
            <person name="Brown P.J."/>
        </authorList>
    </citation>
    <scope>NUCLEOTIDE SEQUENCE [LARGE SCALE GENOMIC DNA]</scope>
    <source>
        <strain evidence="2 3">16</strain>
    </source>
</reference>
<dbReference type="CDD" id="cd06223">
    <property type="entry name" value="PRTases_typeI"/>
    <property type="match status" value="1"/>
</dbReference>
<dbReference type="Gene3D" id="3.40.50.2020">
    <property type="match status" value="1"/>
</dbReference>
<proteinExistence type="predicted"/>
<dbReference type="RefSeq" id="WP_054360939.1">
    <property type="nucleotide sequence ID" value="NZ_LJYW01000001.1"/>
</dbReference>
<feature type="domain" description="Phosphoribosyltransferase" evidence="1">
    <location>
        <begin position="8"/>
        <end position="169"/>
    </location>
</feature>
<dbReference type="STRING" id="665126.ABB55_23195"/>
<dbReference type="SUPFAM" id="SSF53271">
    <property type="entry name" value="PRTase-like"/>
    <property type="match status" value="1"/>
</dbReference>
<organism evidence="2 3">
    <name type="scientific">Prosthecodimorpha hirschii</name>
    <dbReference type="NCBI Taxonomy" id="665126"/>
    <lineage>
        <taxon>Bacteria</taxon>
        <taxon>Pseudomonadati</taxon>
        <taxon>Pseudomonadota</taxon>
        <taxon>Alphaproteobacteria</taxon>
        <taxon>Hyphomicrobiales</taxon>
        <taxon>Ancalomicrobiaceae</taxon>
        <taxon>Prosthecodimorpha</taxon>
    </lineage>
</organism>
<reference evidence="2 3" key="1">
    <citation type="submission" date="2015-09" db="EMBL/GenBank/DDBJ databases">
        <authorList>
            <person name="Jackson K.R."/>
            <person name="Lunt B.L."/>
            <person name="Fisher J.N.B."/>
            <person name="Gardner A.V."/>
            <person name="Bailey M.E."/>
            <person name="Deus L.M."/>
            <person name="Earl A.S."/>
            <person name="Gibby P.D."/>
            <person name="Hartmann K.A."/>
            <person name="Liu J.E."/>
            <person name="Manci A.M."/>
            <person name="Nielsen D.A."/>
            <person name="Solomon M.B."/>
            <person name="Breakwell D.P."/>
            <person name="Burnett S.H."/>
            <person name="Grose J.H."/>
        </authorList>
    </citation>
    <scope>NUCLEOTIDE SEQUENCE [LARGE SCALE GENOMIC DNA]</scope>
    <source>
        <strain evidence="2 3">16</strain>
    </source>
</reference>
<comment type="caution">
    <text evidence="2">The sequence shown here is derived from an EMBL/GenBank/DDBJ whole genome shotgun (WGS) entry which is preliminary data.</text>
</comment>
<evidence type="ECO:0000313" key="3">
    <source>
        <dbReference type="Proteomes" id="UP000048984"/>
    </source>
</evidence>
<name>A0A0P6VT02_9HYPH</name>
<dbReference type="Proteomes" id="UP000048984">
    <property type="component" value="Unassembled WGS sequence"/>
</dbReference>
<sequence length="221" mass="22377">MFQNRSEAGERLAVALADEAAGRPVVLALPRGGVPVAAPVARALKAPLGLVLVRKIGAPGNPELAIGAVAEAAGSGSVVTVRNEPLIAALSVDEATFAALRAVKVDELKARHARYMSGRAAVDVAGRTVILVDDGIATGATVRAALTALARSGATRVVLAAPIAAPDAAAALRPLVDRLAILAEPADFSAVGQGYAEFEPVEDEKMIAILDTADISGPSRV</sequence>
<evidence type="ECO:0000313" key="2">
    <source>
        <dbReference type="EMBL" id="KPL54773.1"/>
    </source>
</evidence>
<accession>A0A0P6VT02</accession>
<dbReference type="Pfam" id="PF00156">
    <property type="entry name" value="Pribosyltran"/>
    <property type="match status" value="1"/>
</dbReference>
<dbReference type="AlphaFoldDB" id="A0A0P6VT02"/>
<evidence type="ECO:0000259" key="1">
    <source>
        <dbReference type="Pfam" id="PF00156"/>
    </source>
</evidence>
<dbReference type="EMBL" id="LJYW01000001">
    <property type="protein sequence ID" value="KPL54773.1"/>
    <property type="molecule type" value="Genomic_DNA"/>
</dbReference>
<dbReference type="Gene3D" id="3.30.1310.20">
    <property type="entry name" value="PRTase-like"/>
    <property type="match status" value="1"/>
</dbReference>
<keyword evidence="3" id="KW-1185">Reference proteome</keyword>